<dbReference type="InterPro" id="IPR055427">
    <property type="entry name" value="TRAPPC13_N"/>
</dbReference>
<dbReference type="InterPro" id="IPR055428">
    <property type="entry name" value="TRAPPC13_C"/>
</dbReference>
<reference evidence="5" key="1">
    <citation type="submission" date="2021-01" db="EMBL/GenBank/DDBJ databases">
        <title>Adiantum capillus-veneris genome.</title>
        <authorList>
            <person name="Fang Y."/>
            <person name="Liao Q."/>
        </authorList>
    </citation>
    <scope>NUCLEOTIDE SEQUENCE</scope>
    <source>
        <strain evidence="5">H3</strain>
        <tissue evidence="5">Leaf</tissue>
    </source>
</reference>
<dbReference type="Pfam" id="PF06159">
    <property type="entry name" value="TRAPPC13_N"/>
    <property type="match status" value="1"/>
</dbReference>
<evidence type="ECO:0000313" key="6">
    <source>
        <dbReference type="Proteomes" id="UP000886520"/>
    </source>
</evidence>
<dbReference type="EMBL" id="JABFUD020000025">
    <property type="protein sequence ID" value="KAI5059385.1"/>
    <property type="molecule type" value="Genomic_DNA"/>
</dbReference>
<sequence>MSGGSGHSLAFRVMRLCRPAFQVDLPMRIDPLDLMVGEDFLQHPPSALQFSSLLSSPSFTAKEDGYWRRLELEEPSDAMGLTGLLVLPQAFGSIYLGETFCSYISVANHTRYDVRDVVIKAEIQTERQRIMLTDNSKTPMDSVKGGGRHDFMIEHDIKELGPHTLMCMAVYTDPEGERKYLPQYFKFVAANPLSVRTKVRTVQDSTFLEACIENHTKAHLFMDQVHFEPAPPWTVTVIQSENEDDLQDPVEKALSKRSHLIRANGGVRNYLYQLRQPQEPAGMRVENSNTLGKLDITWRTTLGEPGRLQTQQILGSAVPLKEVDISVLELPSRVIVERPFLLRLSVSNHTDRRVGPLEVFMSQDEVEGQGAILINGLWAMVVPSLEPYMTSDLSLSLVATAVGVQKIAGIGVIDARDGKPYDTLAATEVFVESC</sequence>
<comment type="caution">
    <text evidence="5">The sequence shown here is derived from an EMBL/GenBank/DDBJ whole genome shotgun (WGS) entry which is preliminary data.</text>
</comment>
<dbReference type="Proteomes" id="UP000886520">
    <property type="component" value="Chromosome 25"/>
</dbReference>
<name>A0A9D4U1V8_ADICA</name>
<evidence type="ECO:0000313" key="5">
    <source>
        <dbReference type="EMBL" id="KAI5059385.1"/>
    </source>
</evidence>
<feature type="domain" description="Trafficking protein particle complex subunit 13 middle" evidence="4">
    <location>
        <begin position="193"/>
        <end position="313"/>
    </location>
</feature>
<evidence type="ECO:0000259" key="2">
    <source>
        <dbReference type="Pfam" id="PF06159"/>
    </source>
</evidence>
<gene>
    <name evidence="5" type="ORF">GOP47_0025704</name>
</gene>
<dbReference type="PANTHER" id="PTHR13134">
    <property type="entry name" value="TRAFFICKING PROTEIN PARTICLE COMPLEX SUBUNIT 13"/>
    <property type="match status" value="1"/>
</dbReference>
<dbReference type="AlphaFoldDB" id="A0A9D4U1V8"/>
<feature type="domain" description="Trafficking protein particle complex subunit 13 C-terminal" evidence="3">
    <location>
        <begin position="331"/>
        <end position="431"/>
    </location>
</feature>
<feature type="domain" description="Trafficking protein particle complex subunit 13 N-terminal" evidence="2">
    <location>
        <begin position="7"/>
        <end position="189"/>
    </location>
</feature>
<dbReference type="PANTHER" id="PTHR13134:SF3">
    <property type="entry name" value="TRAFFICKING PROTEIN PARTICLE COMPLEX SUBUNIT 13"/>
    <property type="match status" value="1"/>
</dbReference>
<organism evidence="5 6">
    <name type="scientific">Adiantum capillus-veneris</name>
    <name type="common">Maidenhair fern</name>
    <dbReference type="NCBI Taxonomy" id="13818"/>
    <lineage>
        <taxon>Eukaryota</taxon>
        <taxon>Viridiplantae</taxon>
        <taxon>Streptophyta</taxon>
        <taxon>Embryophyta</taxon>
        <taxon>Tracheophyta</taxon>
        <taxon>Polypodiopsida</taxon>
        <taxon>Polypodiidae</taxon>
        <taxon>Polypodiales</taxon>
        <taxon>Pteridineae</taxon>
        <taxon>Pteridaceae</taxon>
        <taxon>Vittarioideae</taxon>
        <taxon>Adiantum</taxon>
    </lineage>
</organism>
<dbReference type="Pfam" id="PF23647">
    <property type="entry name" value="TRAPPC13_M"/>
    <property type="match status" value="1"/>
</dbReference>
<evidence type="ECO:0008006" key="7">
    <source>
        <dbReference type="Google" id="ProtNLM"/>
    </source>
</evidence>
<dbReference type="GO" id="GO:1990072">
    <property type="term" value="C:TRAPPIII protein complex"/>
    <property type="evidence" value="ECO:0007669"/>
    <property type="project" value="TreeGrafter"/>
</dbReference>
<comment type="similarity">
    <text evidence="1">Belongs to the TRAPPC13 family.</text>
</comment>
<evidence type="ECO:0000259" key="3">
    <source>
        <dbReference type="Pfam" id="PF23643"/>
    </source>
</evidence>
<dbReference type="InterPro" id="IPR055429">
    <property type="entry name" value="TRAPPC13_M"/>
</dbReference>
<keyword evidence="6" id="KW-1185">Reference proteome</keyword>
<proteinExistence type="inferred from homology"/>
<protein>
    <recommendedName>
        <fullName evidence="7">Trafficking protein particle complex subunit 13</fullName>
    </recommendedName>
</protein>
<accession>A0A9D4U1V8</accession>
<evidence type="ECO:0000259" key="4">
    <source>
        <dbReference type="Pfam" id="PF23647"/>
    </source>
</evidence>
<evidence type="ECO:0000256" key="1">
    <source>
        <dbReference type="ARBA" id="ARBA00010785"/>
    </source>
</evidence>
<dbReference type="OrthoDB" id="10250284at2759"/>
<dbReference type="Pfam" id="PF23643">
    <property type="entry name" value="TRAPPC13_C"/>
    <property type="match status" value="1"/>
</dbReference>
<dbReference type="InterPro" id="IPR010378">
    <property type="entry name" value="TRAPPC13"/>
</dbReference>